<dbReference type="SUPFAM" id="SSF50978">
    <property type="entry name" value="WD40 repeat-like"/>
    <property type="match status" value="1"/>
</dbReference>
<dbReference type="EMBL" id="DF836329">
    <property type="protein sequence ID" value="GAN03436.1"/>
    <property type="molecule type" value="Genomic_DNA"/>
</dbReference>
<dbReference type="STRING" id="91626.A0A0C9M3B2"/>
<reference evidence="8" key="1">
    <citation type="submission" date="2014-09" db="EMBL/GenBank/DDBJ databases">
        <title>Draft genome sequence of an oleaginous Mucoromycotina fungus Mucor ambiguus NBRC6742.</title>
        <authorList>
            <person name="Takeda I."/>
            <person name="Yamane N."/>
            <person name="Morita T."/>
            <person name="Tamano K."/>
            <person name="Machida M."/>
            <person name="Baker S."/>
            <person name="Koike H."/>
        </authorList>
    </citation>
    <scope>NUCLEOTIDE SEQUENCE</scope>
    <source>
        <strain evidence="8">NBRC 6742</strain>
    </source>
</reference>
<dbReference type="GO" id="GO:0016301">
    <property type="term" value="F:kinase activity"/>
    <property type="evidence" value="ECO:0007669"/>
    <property type="project" value="UniProtKB-KW"/>
</dbReference>
<name>A0A0C9M3B2_9FUNG</name>
<dbReference type="PANTHER" id="PTHR44675">
    <property type="entry name" value="PAK1 INTERACTING PROTEIN 1"/>
    <property type="match status" value="1"/>
</dbReference>
<keyword evidence="9" id="KW-1185">Reference proteome</keyword>
<dbReference type="SMART" id="SM00906">
    <property type="entry name" value="Fungal_trans"/>
    <property type="match status" value="1"/>
</dbReference>
<dbReference type="InterPro" id="IPR019775">
    <property type="entry name" value="WD40_repeat_CS"/>
</dbReference>
<evidence type="ECO:0000256" key="6">
    <source>
        <dbReference type="SAM" id="MobiDB-lite"/>
    </source>
</evidence>
<feature type="repeat" description="WD" evidence="5">
    <location>
        <begin position="380"/>
        <end position="416"/>
    </location>
</feature>
<feature type="compositionally biased region" description="Basic residues" evidence="6">
    <location>
        <begin position="510"/>
        <end position="523"/>
    </location>
</feature>
<dbReference type="CDD" id="cd00067">
    <property type="entry name" value="GAL4"/>
    <property type="match status" value="1"/>
</dbReference>
<feature type="region of interest" description="Disordered" evidence="6">
    <location>
        <begin position="462"/>
        <end position="552"/>
    </location>
</feature>
<keyword evidence="8" id="KW-0808">Transferase</keyword>
<dbReference type="SUPFAM" id="SSF57701">
    <property type="entry name" value="Zn2/Cys6 DNA-binding domain"/>
    <property type="match status" value="1"/>
</dbReference>
<feature type="region of interest" description="Disordered" evidence="6">
    <location>
        <begin position="85"/>
        <end position="106"/>
    </location>
</feature>
<dbReference type="InterPro" id="IPR001680">
    <property type="entry name" value="WD40_rpt"/>
</dbReference>
<dbReference type="SMART" id="SM00320">
    <property type="entry name" value="WD40"/>
    <property type="match status" value="5"/>
</dbReference>
<dbReference type="PROSITE" id="PS50048">
    <property type="entry name" value="ZN2_CY6_FUNGAL_2"/>
    <property type="match status" value="1"/>
</dbReference>
<proteinExistence type="predicted"/>
<dbReference type="PROSITE" id="PS50082">
    <property type="entry name" value="WD_REPEATS_2"/>
    <property type="match status" value="5"/>
</dbReference>
<dbReference type="Gene3D" id="2.130.10.10">
    <property type="entry name" value="YVTN repeat-like/Quinoprotein amine dehydrogenase"/>
    <property type="match status" value="2"/>
</dbReference>
<evidence type="ECO:0000256" key="2">
    <source>
        <dbReference type="ARBA" id="ARBA00022723"/>
    </source>
</evidence>
<dbReference type="Pfam" id="PF04082">
    <property type="entry name" value="Fungal_trans"/>
    <property type="match status" value="1"/>
</dbReference>
<dbReference type="Pfam" id="PF00400">
    <property type="entry name" value="WD40"/>
    <property type="match status" value="5"/>
</dbReference>
<evidence type="ECO:0000256" key="3">
    <source>
        <dbReference type="ARBA" id="ARBA00022737"/>
    </source>
</evidence>
<keyword evidence="2" id="KW-0479">Metal-binding</keyword>
<feature type="compositionally biased region" description="Low complexity" evidence="6">
    <location>
        <begin position="477"/>
        <end position="509"/>
    </location>
</feature>
<dbReference type="PROSITE" id="PS00463">
    <property type="entry name" value="ZN2_CY6_FUNGAL_1"/>
    <property type="match status" value="1"/>
</dbReference>
<evidence type="ECO:0000256" key="1">
    <source>
        <dbReference type="ARBA" id="ARBA00022574"/>
    </source>
</evidence>
<dbReference type="CDD" id="cd00200">
    <property type="entry name" value="WD40"/>
    <property type="match status" value="1"/>
</dbReference>
<dbReference type="Pfam" id="PF00172">
    <property type="entry name" value="Zn_clus"/>
    <property type="match status" value="1"/>
</dbReference>
<accession>A0A0C9M3B2</accession>
<gene>
    <name evidence="8" type="ORF">MAM1_0040c02889</name>
</gene>
<dbReference type="GO" id="GO:0003677">
    <property type="term" value="F:DNA binding"/>
    <property type="evidence" value="ECO:0007669"/>
    <property type="project" value="InterPro"/>
</dbReference>
<dbReference type="InterPro" id="IPR001138">
    <property type="entry name" value="Zn2Cys6_DnaBD"/>
</dbReference>
<dbReference type="AlphaFoldDB" id="A0A0C9M3B2"/>
<dbReference type="OrthoDB" id="2283631at2759"/>
<feature type="domain" description="Zn(2)-C6 fungal-type" evidence="7">
    <location>
        <begin position="553"/>
        <end position="582"/>
    </location>
</feature>
<keyword evidence="3" id="KW-0677">Repeat</keyword>
<dbReference type="SMART" id="SM00066">
    <property type="entry name" value="GAL4"/>
    <property type="match status" value="1"/>
</dbReference>
<keyword evidence="1 5" id="KW-0853">WD repeat</keyword>
<feature type="repeat" description="WD" evidence="5">
    <location>
        <begin position="353"/>
        <end position="379"/>
    </location>
</feature>
<evidence type="ECO:0000256" key="5">
    <source>
        <dbReference type="PROSITE-ProRule" id="PRU00221"/>
    </source>
</evidence>
<dbReference type="InterPro" id="IPR051959">
    <property type="entry name" value="PAK1-Kinase_Regulator"/>
</dbReference>
<evidence type="ECO:0000313" key="9">
    <source>
        <dbReference type="Proteomes" id="UP000053815"/>
    </source>
</evidence>
<dbReference type="InterPro" id="IPR036322">
    <property type="entry name" value="WD40_repeat_dom_sf"/>
</dbReference>
<dbReference type="PROSITE" id="PS00678">
    <property type="entry name" value="WD_REPEATS_1"/>
    <property type="match status" value="1"/>
</dbReference>
<feature type="repeat" description="WD" evidence="5">
    <location>
        <begin position="171"/>
        <end position="210"/>
    </location>
</feature>
<sequence>MLCCIRIQMDSAISSVDWQCMSYWCESLYLSSASNVQTHEYDRDGQDQTCSQLLQHGRAIQETFAKDPLHICRYQHGSIDWAHTKTQAMDTSTKKRSRTDDMSESQAAKKQILEKVSASSSSSSLLPTNALLDIEEDFRIVVGTYERLLFGINALWNEEKTQVKLEPVFIIPAHTGCIRTVAIGGHFLASGSTDEIIRLYDVKKRKEYGSLGGHHSGDITDIQFHGKYMLSASDDHSINLWRTKDWEFLKTLKAHKGRVNSIAIHPTGKIALSVGIDRAAIVWNLMTGRKASVNKLGKEEPMLVLWNLAGNQYAIMFDRTINIYNVSDAKIATTITQSSRLHSMKYFHSKEHDKDYIVTGSEDKTIRIYNATSGECVKEIKGHKMRVKSVTVVESDDRIVLVSVSSDGIVKCWDLEEALAGDVEPLGEYNTKCRATCITSHVGFHKTEALAAEEAAADAEAAKEAKAAKTEKKKQQQQKSVPAKKTATTTTTTKATTPSTTKPQPAAKKNSNKKKAASKKIRHALMDSNLKKKSTSKNKADDNSTIKKKSSRACAPCRKRKVKCNGQLPCDRCSRKDSTCVYDKPQQKKDTPKPAIENHEPRLRALEKFLRQISNLLEVSDPDPPLYSNPNQVSIVSEPHKLSIHTSGRGCYVPDTPLRTDATITRSTPAQLPIEPSHPQQQQPTTTAVKENLLSIYFQFVDPLIPILHRPSFLQQLRSKSISDLLLNAIYCVSSRWDLAMPSVGEEPRGWVYYQKAIHLLDQQGEPKLSTVQAIFLLLKYNEHVRRPGFAWRTRYYFQMIVRMAKDLGLPRNITVTAEELVAMERRKRTFWAIYCYDVMMSVENGTIPHFNNADCSIDIPHVLQDEAQEGDKIIHFILLTKIMRNQSDIVHFLHTKYHRKMAFDWDQDRQFNKVSSDLGTTISLITSTTKFPQKETMCYTICFLYLASCFATILLHRHSNGHKKQCLEAALNIKLITELVLECDAFEDMYCSMRGIQQIVHFLSAAITVFKDQEATIPYNNTLELAQKLASISPSTEVVGNSNNNKLKRKSLHLPNETIVQDLHIPLQQQQQQPQPHYLPSADISLQHRSYHQPYINQHYQPTMQPSVMNIPNQQQQQQSLLGLLYNEDDL</sequence>
<dbReference type="InterPro" id="IPR036864">
    <property type="entry name" value="Zn2-C6_fun-type_DNA-bd_sf"/>
</dbReference>
<dbReference type="Gene3D" id="4.10.240.10">
    <property type="entry name" value="Zn(2)-C6 fungal-type DNA-binding domain"/>
    <property type="match status" value="1"/>
</dbReference>
<feature type="repeat" description="WD" evidence="5">
    <location>
        <begin position="212"/>
        <end position="251"/>
    </location>
</feature>
<dbReference type="Proteomes" id="UP000053815">
    <property type="component" value="Unassembled WGS sequence"/>
</dbReference>
<evidence type="ECO:0000256" key="4">
    <source>
        <dbReference type="ARBA" id="ARBA00023242"/>
    </source>
</evidence>
<evidence type="ECO:0000259" key="7">
    <source>
        <dbReference type="PROSITE" id="PS50048"/>
    </source>
</evidence>
<dbReference type="PROSITE" id="PS50294">
    <property type="entry name" value="WD_REPEATS_REGION"/>
    <property type="match status" value="1"/>
</dbReference>
<keyword evidence="4" id="KW-0539">Nucleus</keyword>
<dbReference type="PANTHER" id="PTHR44675:SF1">
    <property type="entry name" value="P21-ACTIVATED PROTEIN KINASE-INTERACTING PROTEIN 1"/>
    <property type="match status" value="1"/>
</dbReference>
<protein>
    <submittedName>
        <fullName evidence="8">p21-activated protein kinase-interacting protein 1-like</fullName>
    </submittedName>
</protein>
<dbReference type="InterPro" id="IPR015943">
    <property type="entry name" value="WD40/YVTN_repeat-like_dom_sf"/>
</dbReference>
<dbReference type="GO" id="GO:0000981">
    <property type="term" value="F:DNA-binding transcription factor activity, RNA polymerase II-specific"/>
    <property type="evidence" value="ECO:0007669"/>
    <property type="project" value="InterPro"/>
</dbReference>
<organism evidence="8">
    <name type="scientific">Mucor ambiguus</name>
    <dbReference type="NCBI Taxonomy" id="91626"/>
    <lineage>
        <taxon>Eukaryota</taxon>
        <taxon>Fungi</taxon>
        <taxon>Fungi incertae sedis</taxon>
        <taxon>Mucoromycota</taxon>
        <taxon>Mucoromycotina</taxon>
        <taxon>Mucoromycetes</taxon>
        <taxon>Mucorales</taxon>
        <taxon>Mucorineae</taxon>
        <taxon>Mucoraceae</taxon>
        <taxon>Mucor</taxon>
    </lineage>
</organism>
<dbReference type="GO" id="GO:0008270">
    <property type="term" value="F:zinc ion binding"/>
    <property type="evidence" value="ECO:0007669"/>
    <property type="project" value="InterPro"/>
</dbReference>
<dbReference type="InterPro" id="IPR007219">
    <property type="entry name" value="XnlR_reg_dom"/>
</dbReference>
<feature type="compositionally biased region" description="Basic and acidic residues" evidence="6">
    <location>
        <begin position="462"/>
        <end position="474"/>
    </location>
</feature>
<feature type="repeat" description="WD" evidence="5">
    <location>
        <begin position="252"/>
        <end position="293"/>
    </location>
</feature>
<evidence type="ECO:0000313" key="8">
    <source>
        <dbReference type="EMBL" id="GAN03436.1"/>
    </source>
</evidence>
<keyword evidence="8" id="KW-0418">Kinase</keyword>
<dbReference type="GO" id="GO:0006351">
    <property type="term" value="P:DNA-templated transcription"/>
    <property type="evidence" value="ECO:0007669"/>
    <property type="project" value="InterPro"/>
</dbReference>
<dbReference type="CDD" id="cd12148">
    <property type="entry name" value="fungal_TF_MHR"/>
    <property type="match status" value="1"/>
</dbReference>